<dbReference type="Gene3D" id="3.40.50.12710">
    <property type="match status" value="1"/>
</dbReference>
<comment type="caution">
    <text evidence="9">The sequence shown here is derived from an EMBL/GenBank/DDBJ whole genome shotgun (WGS) entry which is preliminary data.</text>
</comment>
<evidence type="ECO:0000256" key="5">
    <source>
        <dbReference type="ARBA" id="ARBA00022679"/>
    </source>
</evidence>
<organism evidence="9 10">
    <name type="scientific">Trichostrongylus colubriformis</name>
    <name type="common">Black scour worm</name>
    <dbReference type="NCBI Taxonomy" id="6319"/>
    <lineage>
        <taxon>Eukaryota</taxon>
        <taxon>Metazoa</taxon>
        <taxon>Ecdysozoa</taxon>
        <taxon>Nematoda</taxon>
        <taxon>Chromadorea</taxon>
        <taxon>Rhabditida</taxon>
        <taxon>Rhabditina</taxon>
        <taxon>Rhabditomorpha</taxon>
        <taxon>Strongyloidea</taxon>
        <taxon>Trichostrongylidae</taxon>
        <taxon>Trichostrongylus</taxon>
    </lineage>
</organism>
<proteinExistence type="inferred from homology"/>
<keyword evidence="4" id="KW-0489">Methyltransferase</keyword>
<evidence type="ECO:0000313" key="10">
    <source>
        <dbReference type="Proteomes" id="UP001331761"/>
    </source>
</evidence>
<dbReference type="PANTHER" id="PTHR12049">
    <property type="entry name" value="PROTEIN ARGININE METHYLTRANSFERASE NDUFAF7, MITOCHONDRIAL"/>
    <property type="match status" value="1"/>
</dbReference>
<dbReference type="Proteomes" id="UP001331761">
    <property type="component" value="Unassembled WGS sequence"/>
</dbReference>
<keyword evidence="5" id="KW-0808">Transferase</keyword>
<dbReference type="EMBL" id="WIXE01006398">
    <property type="protein sequence ID" value="KAK5981321.1"/>
    <property type="molecule type" value="Genomic_DNA"/>
</dbReference>
<dbReference type="InterPro" id="IPR038375">
    <property type="entry name" value="NDUFAF7_sf"/>
</dbReference>
<reference evidence="9 10" key="1">
    <citation type="submission" date="2019-10" db="EMBL/GenBank/DDBJ databases">
        <title>Assembly and Annotation for the nematode Trichostrongylus colubriformis.</title>
        <authorList>
            <person name="Martin J."/>
        </authorList>
    </citation>
    <scope>NUCLEOTIDE SEQUENCE [LARGE SCALE GENOMIC DNA]</scope>
    <source>
        <strain evidence="9">G859</strain>
        <tissue evidence="9">Whole worm</tissue>
    </source>
</reference>
<dbReference type="InterPro" id="IPR003788">
    <property type="entry name" value="NDUFAF7"/>
</dbReference>
<comment type="catalytic activity">
    <reaction evidence="8">
        <text>L-arginyl-[protein] + 2 S-adenosyl-L-methionine = N(omega),N(omega)'-dimethyl-L-arginyl-[protein] + 2 S-adenosyl-L-homocysteine + 2 H(+)</text>
        <dbReference type="Rhea" id="RHEA:48108"/>
        <dbReference type="Rhea" id="RHEA-COMP:10532"/>
        <dbReference type="Rhea" id="RHEA-COMP:11992"/>
        <dbReference type="ChEBI" id="CHEBI:15378"/>
        <dbReference type="ChEBI" id="CHEBI:29965"/>
        <dbReference type="ChEBI" id="CHEBI:57856"/>
        <dbReference type="ChEBI" id="CHEBI:59789"/>
        <dbReference type="ChEBI" id="CHEBI:88221"/>
        <dbReference type="EC" id="2.1.1.320"/>
    </reaction>
</comment>
<sequence length="752" mass="84787">MNCTFRRALRCHPSYALRLRRLSDELMTREVDRNKNASDALKRFFIDKIRTSGPITVAEYMKTAISSPTVGYYGGFSDSQKVFGEKGDFITAPELTQLFGELLGVWCYYELANTGHKGPWQLVECGPGTGQLMHDILLAMEKFKEEKLSVHLVETSDALIRQQEELLCGTSSSSVSSSNSEKAVRENKTKLGVPIFWYKTIEDVPEQFSVFVANEFLDALPIHQFSRDSNGVWHEVYINIDKDGELCFMESKGENIHTRGLIPEDIRSNKERVYWECSPEAGTYVNQVTERIIYNGGFGLIVDYGHDGSRTDLSLRAYQKHQLVNPLSQPGAIDLTADVNFAYLKSLIVDRAVVYGPNTQREFLAQLGAELRLRKLLKSCNDREKQELLIKSYNYLMGDMGQRFLAMSIFPKTLSGILEKRGGPAGFAQGNSTLVKSSKETMAKKKVNKLKSLQLMRTNIQSSILNLIGDGALPSPVLLCCCSNKECFECYVALTLLSECSSMENLKKEDYIALESYMGFEPVTEEPDKCDQLPQECDKEESDADDIESLPPKNVLDRIAHVWKTALPSMQQKSYCPMAYIRSLMNFPCTPGYVAKSEHSSKCASCRRDYEPLYQEFGVFLYPENRGELGTPPLFYGKLSDGTIIARTFQLYLHTSDKSPQNGKEDKDDGKSFFAADVALLEMVDPDLVTKEDHHVLRLNGFAHEIDANGTIYWARGIVFHGFRFVSKCVLKAAVETRNVAHYPRNRDSSIV</sequence>
<comment type="similarity">
    <text evidence="2">Belongs to the NDUFAF7 family.</text>
</comment>
<dbReference type="GO" id="GO:0032981">
    <property type="term" value="P:mitochondrial respiratory chain complex I assembly"/>
    <property type="evidence" value="ECO:0007669"/>
    <property type="project" value="TreeGrafter"/>
</dbReference>
<evidence type="ECO:0000256" key="4">
    <source>
        <dbReference type="ARBA" id="ARBA00022603"/>
    </source>
</evidence>
<evidence type="ECO:0000256" key="3">
    <source>
        <dbReference type="ARBA" id="ARBA00011935"/>
    </source>
</evidence>
<keyword evidence="6" id="KW-0496">Mitochondrion</keyword>
<keyword evidence="10" id="KW-1185">Reference proteome</keyword>
<evidence type="ECO:0000256" key="1">
    <source>
        <dbReference type="ARBA" id="ARBA00004173"/>
    </source>
</evidence>
<dbReference type="Pfam" id="PF02636">
    <property type="entry name" value="Methyltransf_28"/>
    <property type="match status" value="1"/>
</dbReference>
<dbReference type="SUPFAM" id="SSF53335">
    <property type="entry name" value="S-adenosyl-L-methionine-dependent methyltransferases"/>
    <property type="match status" value="1"/>
</dbReference>
<dbReference type="InterPro" id="IPR029063">
    <property type="entry name" value="SAM-dependent_MTases_sf"/>
</dbReference>
<dbReference type="PANTHER" id="PTHR12049:SF7">
    <property type="entry name" value="PROTEIN ARGININE METHYLTRANSFERASE NDUFAF7, MITOCHONDRIAL"/>
    <property type="match status" value="1"/>
</dbReference>
<evidence type="ECO:0000256" key="6">
    <source>
        <dbReference type="ARBA" id="ARBA00023128"/>
    </source>
</evidence>
<dbReference type="EC" id="2.1.1.320" evidence="3"/>
<evidence type="ECO:0000313" key="9">
    <source>
        <dbReference type="EMBL" id="KAK5981321.1"/>
    </source>
</evidence>
<name>A0AAN8FJR8_TRICO</name>
<evidence type="ECO:0000256" key="2">
    <source>
        <dbReference type="ARBA" id="ARBA00005891"/>
    </source>
</evidence>
<accession>A0AAN8FJR8</accession>
<evidence type="ECO:0000256" key="7">
    <source>
        <dbReference type="ARBA" id="ARBA00030400"/>
    </source>
</evidence>
<dbReference type="AlphaFoldDB" id="A0AAN8FJR8"/>
<gene>
    <name evidence="9" type="ORF">GCK32_004370</name>
</gene>
<dbReference type="GO" id="GO:0035243">
    <property type="term" value="F:protein-arginine omega-N symmetric methyltransferase activity"/>
    <property type="evidence" value="ECO:0007669"/>
    <property type="project" value="UniProtKB-EC"/>
</dbReference>
<dbReference type="GO" id="GO:0005739">
    <property type="term" value="C:mitochondrion"/>
    <property type="evidence" value="ECO:0007669"/>
    <property type="project" value="UniProtKB-SubCell"/>
</dbReference>
<protein>
    <recommendedName>
        <fullName evidence="3">type II protein arginine methyltransferase</fullName>
        <ecNumber evidence="3">2.1.1.320</ecNumber>
    </recommendedName>
    <alternativeName>
        <fullName evidence="7">Protein midA homolog</fullName>
    </alternativeName>
</protein>
<evidence type="ECO:0000256" key="8">
    <source>
        <dbReference type="ARBA" id="ARBA00048612"/>
    </source>
</evidence>
<dbReference type="GO" id="GO:0032259">
    <property type="term" value="P:methylation"/>
    <property type="evidence" value="ECO:0007669"/>
    <property type="project" value="UniProtKB-KW"/>
</dbReference>
<comment type="subcellular location">
    <subcellularLocation>
        <location evidence="1">Mitochondrion</location>
    </subcellularLocation>
</comment>